<keyword evidence="2" id="KW-0813">Transport</keyword>
<evidence type="ECO:0000256" key="4">
    <source>
        <dbReference type="ARBA" id="ARBA00022989"/>
    </source>
</evidence>
<dbReference type="InterPro" id="IPR005828">
    <property type="entry name" value="MFS_sugar_transport-like"/>
</dbReference>
<feature type="transmembrane region" description="Helical" evidence="6">
    <location>
        <begin position="411"/>
        <end position="431"/>
    </location>
</feature>
<feature type="transmembrane region" description="Helical" evidence="6">
    <location>
        <begin position="27"/>
        <end position="56"/>
    </location>
</feature>
<dbReference type="InterPro" id="IPR036259">
    <property type="entry name" value="MFS_trans_sf"/>
</dbReference>
<feature type="transmembrane region" description="Helical" evidence="6">
    <location>
        <begin position="443"/>
        <end position="464"/>
    </location>
</feature>
<evidence type="ECO:0000259" key="7">
    <source>
        <dbReference type="PROSITE" id="PS50850"/>
    </source>
</evidence>
<dbReference type="GO" id="GO:0022857">
    <property type="term" value="F:transmembrane transporter activity"/>
    <property type="evidence" value="ECO:0007669"/>
    <property type="project" value="InterPro"/>
</dbReference>
<dbReference type="EMBL" id="CADCVD010000009">
    <property type="protein sequence ID" value="CAA9424738.1"/>
    <property type="molecule type" value="Genomic_DNA"/>
</dbReference>
<feature type="transmembrane region" description="Helical" evidence="6">
    <location>
        <begin position="379"/>
        <end position="399"/>
    </location>
</feature>
<dbReference type="Pfam" id="PF00083">
    <property type="entry name" value="Sugar_tr"/>
    <property type="match status" value="1"/>
</dbReference>
<evidence type="ECO:0000256" key="5">
    <source>
        <dbReference type="ARBA" id="ARBA00023136"/>
    </source>
</evidence>
<keyword evidence="5 6" id="KW-0472">Membrane</keyword>
<name>A0A6J4PV07_9ACTN</name>
<evidence type="ECO:0000256" key="1">
    <source>
        <dbReference type="ARBA" id="ARBA00004651"/>
    </source>
</evidence>
<evidence type="ECO:0000256" key="2">
    <source>
        <dbReference type="ARBA" id="ARBA00022448"/>
    </source>
</evidence>
<keyword evidence="4 6" id="KW-1133">Transmembrane helix</keyword>
<feature type="transmembrane region" description="Helical" evidence="6">
    <location>
        <begin position="348"/>
        <end position="367"/>
    </location>
</feature>
<accession>A0A6J4PV07</accession>
<organism evidence="8">
    <name type="scientific">uncultured Rubrobacteraceae bacterium</name>
    <dbReference type="NCBI Taxonomy" id="349277"/>
    <lineage>
        <taxon>Bacteria</taxon>
        <taxon>Bacillati</taxon>
        <taxon>Actinomycetota</taxon>
        <taxon>Rubrobacteria</taxon>
        <taxon>Rubrobacterales</taxon>
        <taxon>Rubrobacteraceae</taxon>
        <taxon>environmental samples</taxon>
    </lineage>
</organism>
<dbReference type="PROSITE" id="PS50850">
    <property type="entry name" value="MFS"/>
    <property type="match status" value="1"/>
</dbReference>
<evidence type="ECO:0000313" key="8">
    <source>
        <dbReference type="EMBL" id="CAA9424738.1"/>
    </source>
</evidence>
<proteinExistence type="predicted"/>
<evidence type="ECO:0000256" key="3">
    <source>
        <dbReference type="ARBA" id="ARBA00022692"/>
    </source>
</evidence>
<feature type="transmembrane region" description="Helical" evidence="6">
    <location>
        <begin position="68"/>
        <end position="88"/>
    </location>
</feature>
<evidence type="ECO:0000256" key="6">
    <source>
        <dbReference type="SAM" id="Phobius"/>
    </source>
</evidence>
<dbReference type="AlphaFoldDB" id="A0A6J4PV07"/>
<feature type="transmembrane region" description="Helical" evidence="6">
    <location>
        <begin position="318"/>
        <end position="336"/>
    </location>
</feature>
<keyword evidence="3 6" id="KW-0812">Transmembrane</keyword>
<comment type="subcellular location">
    <subcellularLocation>
        <location evidence="1">Cell membrane</location>
        <topology evidence="1">Multi-pass membrane protein</topology>
    </subcellularLocation>
</comment>
<protein>
    <submittedName>
        <fullName evidence="8">Uncharacterized MFS-type transporter Saci_1521</fullName>
    </submittedName>
</protein>
<dbReference type="PANTHER" id="PTHR23511">
    <property type="entry name" value="SYNAPTIC VESICLE GLYCOPROTEIN 2"/>
    <property type="match status" value="1"/>
</dbReference>
<feature type="domain" description="Major facilitator superfamily (MFS) profile" evidence="7">
    <location>
        <begin position="31"/>
        <end position="469"/>
    </location>
</feature>
<feature type="transmembrane region" description="Helical" evidence="6">
    <location>
        <begin position="158"/>
        <end position="178"/>
    </location>
</feature>
<dbReference type="GO" id="GO:0005886">
    <property type="term" value="C:plasma membrane"/>
    <property type="evidence" value="ECO:0007669"/>
    <property type="project" value="UniProtKB-SubCell"/>
</dbReference>
<feature type="transmembrane region" description="Helical" evidence="6">
    <location>
        <begin position="190"/>
        <end position="209"/>
    </location>
</feature>
<dbReference type="Gene3D" id="1.20.1250.20">
    <property type="entry name" value="MFS general substrate transporter like domains"/>
    <property type="match status" value="1"/>
</dbReference>
<sequence length="491" mass="52729">MSNGGAGANTVESYVPPRMDRLPFSRWHVLVIAALGITWILDGLEVTIVGIVASVLTDPVSGLGLTSAQIGYAAAIYIAGACLGALFFSYLTDMFGRKKLFLITLVVYLVATVATAFSFNFWFFAICRFFTGAGIGGEYSAIYSAVDELVPARIRGQVALFISGSYWVGTMAGSALSIVLLNPDIIGQFWGWRIAFGLGGILGIGLLLIRRYLPESPRWLATHGRNDEAERIVGKIEEDVKEYKNLEELPPLQEDPITIEQRGSIGFGLILRAMFQMYPKRTVLGLALMGSQAFMYNAIFFTYSLILSDFYGVPSGQIGYYIFPFAIGNVLGPWLLGPLFDRVGRVQMISGCYITAGVLMALTGFLFAEGVLSAITQTIAWTVIFFFASAAASAAYLTVSEVFPMEIRAMAIALFYAIGTALGGITGPIIFGQLIGTGDAGRLLIGYLIAAGVMIGAAVVELVLGVRAEQRSLESIATPLTAIKEETTGAV</sequence>
<feature type="transmembrane region" description="Helical" evidence="6">
    <location>
        <begin position="100"/>
        <end position="123"/>
    </location>
</feature>
<dbReference type="SUPFAM" id="SSF103473">
    <property type="entry name" value="MFS general substrate transporter"/>
    <property type="match status" value="1"/>
</dbReference>
<gene>
    <name evidence="8" type="ORF">AVDCRST_MAG37-179</name>
</gene>
<reference evidence="8" key="1">
    <citation type="submission" date="2020-02" db="EMBL/GenBank/DDBJ databases">
        <authorList>
            <person name="Meier V. D."/>
        </authorList>
    </citation>
    <scope>NUCLEOTIDE SEQUENCE</scope>
    <source>
        <strain evidence="8">AVDCRST_MAG37</strain>
    </source>
</reference>
<feature type="transmembrane region" description="Helical" evidence="6">
    <location>
        <begin position="282"/>
        <end position="306"/>
    </location>
</feature>
<feature type="transmembrane region" description="Helical" evidence="6">
    <location>
        <begin position="129"/>
        <end position="146"/>
    </location>
</feature>
<dbReference type="CDD" id="cd17316">
    <property type="entry name" value="MFS_SV2_like"/>
    <property type="match status" value="1"/>
</dbReference>
<dbReference type="InterPro" id="IPR020846">
    <property type="entry name" value="MFS_dom"/>
</dbReference>